<dbReference type="Proteomes" id="UP000276133">
    <property type="component" value="Unassembled WGS sequence"/>
</dbReference>
<evidence type="ECO:0000313" key="3">
    <source>
        <dbReference type="Proteomes" id="UP000276133"/>
    </source>
</evidence>
<protein>
    <submittedName>
        <fullName evidence="2">Uncharacterized protein</fullName>
    </submittedName>
</protein>
<accession>A0A3M7SGD0</accession>
<organism evidence="2 3">
    <name type="scientific">Brachionus plicatilis</name>
    <name type="common">Marine rotifer</name>
    <name type="synonym">Brachionus muelleri</name>
    <dbReference type="NCBI Taxonomy" id="10195"/>
    <lineage>
        <taxon>Eukaryota</taxon>
        <taxon>Metazoa</taxon>
        <taxon>Spiralia</taxon>
        <taxon>Gnathifera</taxon>
        <taxon>Rotifera</taxon>
        <taxon>Eurotatoria</taxon>
        <taxon>Monogononta</taxon>
        <taxon>Pseudotrocha</taxon>
        <taxon>Ploima</taxon>
        <taxon>Brachionidae</taxon>
        <taxon>Brachionus</taxon>
    </lineage>
</organism>
<evidence type="ECO:0000256" key="1">
    <source>
        <dbReference type="SAM" id="SignalP"/>
    </source>
</evidence>
<comment type="caution">
    <text evidence="2">The sequence shown here is derived from an EMBL/GenBank/DDBJ whole genome shotgun (WGS) entry which is preliminary data.</text>
</comment>
<proteinExistence type="predicted"/>
<sequence>MKGCFRRSLALVVRRLFLSKLNTSDAQRPNVSFVIIGHFFVGLTGDYFRGHPVRCSDKRIPSLNKRTIFGRYTKIGKFDLAIFGQQYVASFHVPVNNKTVFVGVKSNEAVANWTLKVGLRFSCVVKPKLYTLTAEHVSLKNCIDIFFNFRCIFNYSGKSTLKKQSYLNSPIYKFQIFPKKIYSTNNLKDTKLNLMGNVLMLIAPKEIDLNFPLLLKTYIFLVFKEN</sequence>
<feature type="signal peptide" evidence="1">
    <location>
        <begin position="1"/>
        <end position="26"/>
    </location>
</feature>
<name>A0A3M7SGD0_BRAPC</name>
<keyword evidence="1" id="KW-0732">Signal</keyword>
<reference evidence="2 3" key="1">
    <citation type="journal article" date="2018" name="Sci. Rep.">
        <title>Genomic signatures of local adaptation to the degree of environmental predictability in rotifers.</title>
        <authorList>
            <person name="Franch-Gras L."/>
            <person name="Hahn C."/>
            <person name="Garcia-Roger E.M."/>
            <person name="Carmona M.J."/>
            <person name="Serra M."/>
            <person name="Gomez A."/>
        </authorList>
    </citation>
    <scope>NUCLEOTIDE SEQUENCE [LARGE SCALE GENOMIC DNA]</scope>
    <source>
        <strain evidence="2">HYR1</strain>
    </source>
</reference>
<gene>
    <name evidence="2" type="ORF">BpHYR1_045245</name>
</gene>
<feature type="chain" id="PRO_5018323933" evidence="1">
    <location>
        <begin position="27"/>
        <end position="226"/>
    </location>
</feature>
<keyword evidence="3" id="KW-1185">Reference proteome</keyword>
<evidence type="ECO:0000313" key="2">
    <source>
        <dbReference type="EMBL" id="RNA34831.1"/>
    </source>
</evidence>
<dbReference type="EMBL" id="REGN01001408">
    <property type="protein sequence ID" value="RNA34831.1"/>
    <property type="molecule type" value="Genomic_DNA"/>
</dbReference>
<dbReference type="AlphaFoldDB" id="A0A3M7SGD0"/>